<feature type="domain" description="Thiamine-binding protein" evidence="2">
    <location>
        <begin position="5"/>
        <end position="96"/>
    </location>
</feature>
<dbReference type="OrthoDB" id="5886358at2"/>
<comment type="similarity">
    <text evidence="1">Belongs to the UPF0045 family.</text>
</comment>
<dbReference type="InterPro" id="IPR002767">
    <property type="entry name" value="Thiamine_BP"/>
</dbReference>
<protein>
    <submittedName>
        <fullName evidence="3">Uncharacterized protein YqgV (UPF0045/DUF77 family)</fullName>
    </submittedName>
</protein>
<evidence type="ECO:0000313" key="4">
    <source>
        <dbReference type="Proteomes" id="UP000295726"/>
    </source>
</evidence>
<dbReference type="Pfam" id="PF01910">
    <property type="entry name" value="Thiamine_BP"/>
    <property type="match status" value="1"/>
</dbReference>
<dbReference type="Gene3D" id="3.30.70.930">
    <property type="match status" value="1"/>
</dbReference>
<dbReference type="EMBL" id="SLZZ01000014">
    <property type="protein sequence ID" value="TCS77941.1"/>
    <property type="molecule type" value="Genomic_DNA"/>
</dbReference>
<dbReference type="SUPFAM" id="SSF89957">
    <property type="entry name" value="MTH1187/YkoF-like"/>
    <property type="match status" value="1"/>
</dbReference>
<dbReference type="InterPro" id="IPR029756">
    <property type="entry name" value="MTH1187/YkoF-like"/>
</dbReference>
<dbReference type="PANTHER" id="PTHR33777:SF1">
    <property type="entry name" value="UPF0045 PROTEIN ECM15"/>
    <property type="match status" value="1"/>
</dbReference>
<keyword evidence="4" id="KW-1185">Reference proteome</keyword>
<proteinExistence type="inferred from homology"/>
<evidence type="ECO:0000259" key="2">
    <source>
        <dbReference type="Pfam" id="PF01910"/>
    </source>
</evidence>
<evidence type="ECO:0000256" key="1">
    <source>
        <dbReference type="ARBA" id="ARBA00010272"/>
    </source>
</evidence>
<dbReference type="GO" id="GO:0005829">
    <property type="term" value="C:cytosol"/>
    <property type="evidence" value="ECO:0007669"/>
    <property type="project" value="TreeGrafter"/>
</dbReference>
<dbReference type="Proteomes" id="UP000295726">
    <property type="component" value="Unassembled WGS sequence"/>
</dbReference>
<accession>A0A4R3K5J2</accession>
<comment type="caution">
    <text evidence="3">The sequence shown here is derived from an EMBL/GenBank/DDBJ whole genome shotgun (WGS) entry which is preliminary data.</text>
</comment>
<dbReference type="PANTHER" id="PTHR33777">
    <property type="entry name" value="UPF0045 PROTEIN ECM15"/>
    <property type="match status" value="1"/>
</dbReference>
<sequence>MNASVAIQVLPGVAGDDEVIRIVDEVIAYIKSTGLSCYVGPCETAIEGDYDELMDIVKECQLIAVRAGAPSVSAYIKVSYKPEGDVLTIDKKVTKHHQ</sequence>
<reference evidence="3 4" key="1">
    <citation type="submission" date="2019-03" db="EMBL/GenBank/DDBJ databases">
        <title>Genomic Encyclopedia of Type Strains, Phase IV (KMG-IV): sequencing the most valuable type-strain genomes for metagenomic binning, comparative biology and taxonomic classification.</title>
        <authorList>
            <person name="Goeker M."/>
        </authorList>
    </citation>
    <scope>NUCLEOTIDE SEQUENCE [LARGE SCALE GENOMIC DNA]</scope>
    <source>
        <strain evidence="3 4">DSM 29489</strain>
    </source>
</reference>
<evidence type="ECO:0000313" key="3">
    <source>
        <dbReference type="EMBL" id="TCS77941.1"/>
    </source>
</evidence>
<dbReference type="InterPro" id="IPR051614">
    <property type="entry name" value="UPF0045_domain"/>
</dbReference>
<organism evidence="3 4">
    <name type="scientific">Muricomes intestini</name>
    <dbReference type="NCBI Taxonomy" id="1796634"/>
    <lineage>
        <taxon>Bacteria</taxon>
        <taxon>Bacillati</taxon>
        <taxon>Bacillota</taxon>
        <taxon>Clostridia</taxon>
        <taxon>Lachnospirales</taxon>
        <taxon>Lachnospiraceae</taxon>
        <taxon>Muricomes</taxon>
    </lineage>
</organism>
<gene>
    <name evidence="3" type="ORF">EDD59_11499</name>
</gene>
<name>A0A4R3K5J2_9FIRM</name>
<dbReference type="RefSeq" id="WP_132381814.1">
    <property type="nucleotide sequence ID" value="NZ_DAIUIE010000314.1"/>
</dbReference>
<dbReference type="AlphaFoldDB" id="A0A4R3K5J2"/>